<evidence type="ECO:0000313" key="2">
    <source>
        <dbReference type="Proteomes" id="UP000230066"/>
    </source>
</evidence>
<gene>
    <name evidence="1" type="ORF">D915_006051</name>
</gene>
<reference evidence="1" key="1">
    <citation type="submission" date="2019-03" db="EMBL/GenBank/DDBJ databases">
        <title>Improved annotation for the trematode Fasciola hepatica.</title>
        <authorList>
            <person name="Choi Y.-J."/>
            <person name="Martin J."/>
            <person name="Mitreva M."/>
        </authorList>
    </citation>
    <scope>NUCLEOTIDE SEQUENCE [LARGE SCALE GENOMIC DNA]</scope>
</reference>
<proteinExistence type="predicted"/>
<accession>A0A4E0RXJ4</accession>
<comment type="caution">
    <text evidence="1">The sequence shown here is derived from an EMBL/GenBank/DDBJ whole genome shotgun (WGS) entry which is preliminary data.</text>
</comment>
<name>A0A4E0RXJ4_FASHE</name>
<sequence length="362" mass="41271">MHELLAFSPVLHRNVLICAVKSENGSSEETVNTIQLNLMQGAFRIEKTLPAWRDYLSGSLIHEFNRWMAFNTHTTKGITFSQIRLLVYEIEMKIDDIPSIRRKPQYLGPWSRGLLNSFFRVNGIRNAVLNYTVFDVISSFFSGESTLKIRVYLDFSTIYAGNIYLSNPGTTHWFAASLKKFALTDRRPNAIRPHGVEVKDHPRIQEYVPKIFTQSAHAPADCTDPIEVVSLVLVYALQVPFTGTSKDDDKGIEKFANDTTVLIRNEIHRVGIDARIRSVYVKEFEAVRRSVKAQAFIYVDSGMLFLGGADHNYSVAKHLLNWHTIFPNDKEPLEAVQLDSFFQSHLICPPGKSFIPFSSEYY</sequence>
<dbReference type="Proteomes" id="UP000230066">
    <property type="component" value="Unassembled WGS sequence"/>
</dbReference>
<dbReference type="AlphaFoldDB" id="A0A4E0RXJ4"/>
<dbReference type="EMBL" id="JXXN02002349">
    <property type="protein sequence ID" value="THD23082.1"/>
    <property type="molecule type" value="Genomic_DNA"/>
</dbReference>
<organism evidence="1 2">
    <name type="scientific">Fasciola hepatica</name>
    <name type="common">Liver fluke</name>
    <dbReference type="NCBI Taxonomy" id="6192"/>
    <lineage>
        <taxon>Eukaryota</taxon>
        <taxon>Metazoa</taxon>
        <taxon>Spiralia</taxon>
        <taxon>Lophotrochozoa</taxon>
        <taxon>Platyhelminthes</taxon>
        <taxon>Trematoda</taxon>
        <taxon>Digenea</taxon>
        <taxon>Plagiorchiida</taxon>
        <taxon>Echinostomata</taxon>
        <taxon>Echinostomatoidea</taxon>
        <taxon>Fasciolidae</taxon>
        <taxon>Fasciola</taxon>
    </lineage>
</organism>
<keyword evidence="2" id="KW-1185">Reference proteome</keyword>
<evidence type="ECO:0000313" key="1">
    <source>
        <dbReference type="EMBL" id="THD23082.1"/>
    </source>
</evidence>
<protein>
    <submittedName>
        <fullName evidence="1">Uncharacterized protein</fullName>
    </submittedName>
</protein>